<protein>
    <submittedName>
        <fullName evidence="1">Uncharacterized protein</fullName>
    </submittedName>
</protein>
<dbReference type="AlphaFoldDB" id="H1Y1L0"/>
<dbReference type="HOGENOM" id="CLU_2807760_0_0_10"/>
<reference evidence="1" key="1">
    <citation type="submission" date="2011-09" db="EMBL/GenBank/DDBJ databases">
        <title>The permanent draft genome of Mucilaginibacter paludis DSM 18603.</title>
        <authorList>
            <consortium name="US DOE Joint Genome Institute (JGI-PGF)"/>
            <person name="Lucas S."/>
            <person name="Han J."/>
            <person name="Lapidus A."/>
            <person name="Bruce D."/>
            <person name="Goodwin L."/>
            <person name="Pitluck S."/>
            <person name="Peters L."/>
            <person name="Kyrpides N."/>
            <person name="Mavromatis K."/>
            <person name="Ivanova N."/>
            <person name="Mikhailova N."/>
            <person name="Held B."/>
            <person name="Detter J.C."/>
            <person name="Tapia R."/>
            <person name="Han C."/>
            <person name="Land M."/>
            <person name="Hauser L."/>
            <person name="Markowitz V."/>
            <person name="Cheng J.-F."/>
            <person name="Hugenholtz P."/>
            <person name="Woyke T."/>
            <person name="Wu D."/>
            <person name="Tindall B."/>
            <person name="Brambilla E."/>
            <person name="Klenk H.-P."/>
            <person name="Eisen J.A."/>
        </authorList>
    </citation>
    <scope>NUCLEOTIDE SEQUENCE [LARGE SCALE GENOMIC DNA]</scope>
    <source>
        <strain evidence="1">DSM 18603</strain>
    </source>
</reference>
<dbReference type="Proteomes" id="UP000002774">
    <property type="component" value="Chromosome"/>
</dbReference>
<accession>H1Y1L0</accession>
<proteinExistence type="predicted"/>
<gene>
    <name evidence="1" type="ORF">Mucpa_6835</name>
</gene>
<evidence type="ECO:0000313" key="2">
    <source>
        <dbReference type="Proteomes" id="UP000002774"/>
    </source>
</evidence>
<name>H1Y1L0_9SPHI</name>
<sequence length="67" mass="7399">MPSVSLRLRSKGTQCLAGRSITVRFEQTFRIGLQTLLKLILEKGSYSSLMNRTGKLSLPLFTAALAQ</sequence>
<dbReference type="EMBL" id="CM001403">
    <property type="protein sequence ID" value="EHQ30884.1"/>
    <property type="molecule type" value="Genomic_DNA"/>
</dbReference>
<evidence type="ECO:0000313" key="1">
    <source>
        <dbReference type="EMBL" id="EHQ30884.1"/>
    </source>
</evidence>
<keyword evidence="2" id="KW-1185">Reference proteome</keyword>
<organism evidence="1 2">
    <name type="scientific">Mucilaginibacter paludis DSM 18603</name>
    <dbReference type="NCBI Taxonomy" id="714943"/>
    <lineage>
        <taxon>Bacteria</taxon>
        <taxon>Pseudomonadati</taxon>
        <taxon>Bacteroidota</taxon>
        <taxon>Sphingobacteriia</taxon>
        <taxon>Sphingobacteriales</taxon>
        <taxon>Sphingobacteriaceae</taxon>
        <taxon>Mucilaginibacter</taxon>
    </lineage>
</organism>